<dbReference type="RefSeq" id="WP_134491391.1">
    <property type="nucleotide sequence ID" value="NZ_CP139089.1"/>
</dbReference>
<dbReference type="SUPFAM" id="SSF56281">
    <property type="entry name" value="Metallo-hydrolase/oxidoreductase"/>
    <property type="match status" value="1"/>
</dbReference>
<dbReference type="PANTHER" id="PTHR15032:SF4">
    <property type="entry name" value="N-ACYL-PHOSPHATIDYLETHANOLAMINE-HYDROLYZING PHOSPHOLIPASE D"/>
    <property type="match status" value="1"/>
</dbReference>
<dbReference type="GO" id="GO:0005737">
    <property type="term" value="C:cytoplasm"/>
    <property type="evidence" value="ECO:0007669"/>
    <property type="project" value="TreeGrafter"/>
</dbReference>
<dbReference type="PIRSF" id="PIRSF038896">
    <property type="entry name" value="NAPE-PLD"/>
    <property type="match status" value="1"/>
</dbReference>
<dbReference type="EMBL" id="LR536450">
    <property type="protein sequence ID" value="VFU10611.1"/>
    <property type="molecule type" value="Genomic_DNA"/>
</dbReference>
<dbReference type="AlphaFoldDB" id="A0A4U8Z4Z6"/>
<dbReference type="InterPro" id="IPR001279">
    <property type="entry name" value="Metallo-B-lactamas"/>
</dbReference>
<feature type="domain" description="Metallo-beta-lactamase" evidence="2">
    <location>
        <begin position="71"/>
        <end position="260"/>
    </location>
</feature>
<dbReference type="KEGG" id="mtun:MTUNDRAET4_3724"/>
<dbReference type="InterPro" id="IPR036866">
    <property type="entry name" value="RibonucZ/Hydroxyglut_hydro"/>
</dbReference>
<dbReference type="GO" id="GO:0008270">
    <property type="term" value="F:zinc ion binding"/>
    <property type="evidence" value="ECO:0007669"/>
    <property type="project" value="InterPro"/>
</dbReference>
<protein>
    <submittedName>
        <fullName evidence="3">Beta-lactamase domain protein</fullName>
    </submittedName>
</protein>
<accession>A0A4U8Z4Z6</accession>
<evidence type="ECO:0000256" key="1">
    <source>
        <dbReference type="SAM" id="MobiDB-lite"/>
    </source>
</evidence>
<dbReference type="GO" id="GO:0070290">
    <property type="term" value="F:N-acylphosphatidylethanolamine-specific phospholipase D activity"/>
    <property type="evidence" value="ECO:0007669"/>
    <property type="project" value="InterPro"/>
</dbReference>
<evidence type="ECO:0000313" key="3">
    <source>
        <dbReference type="EMBL" id="VFU10611.1"/>
    </source>
</evidence>
<dbReference type="OrthoDB" id="9805728at2"/>
<dbReference type="PANTHER" id="PTHR15032">
    <property type="entry name" value="N-ACYL-PHOSPHATIDYLETHANOLAMINE-HYDROLYZING PHOSPHOLIPASE D"/>
    <property type="match status" value="1"/>
</dbReference>
<feature type="compositionally biased region" description="Basic and acidic residues" evidence="1">
    <location>
        <begin position="10"/>
        <end position="27"/>
    </location>
</feature>
<dbReference type="InterPro" id="IPR024884">
    <property type="entry name" value="NAPE-PLD"/>
</dbReference>
<dbReference type="Gene3D" id="3.60.15.10">
    <property type="entry name" value="Ribonuclease Z/Hydroxyacylglutathione hydrolase-like"/>
    <property type="match status" value="1"/>
</dbReference>
<dbReference type="SMART" id="SM00849">
    <property type="entry name" value="Lactamase_B"/>
    <property type="match status" value="1"/>
</dbReference>
<sequence>MPNPYYEGPASDHFDGERFFNPGRRRETPPLRALLRWRLNGQKAKWPQGVPSPYKDRPPERVETLRIALVGHASFLIQAAGCNILVDPHWSERASPFSFAGPRRFNAPGIAFDDLPPIDVVLVTHNHYDHLDVATLIRLWRAHRPLIVAPLGNDRVIQIADPNIAVSTGDWGERFVLSPHVVATITPADHWSARGLRDRRMALWGGFALEAPAGLVYIAGDTGYGDGSIFRGVRKRFGSPAVALIPIGAYEPRWLMAPQHVDPAEAVKIMRDCGARQALGVHWGTFHLSDENHDAPEKALTEALEAYAIAPRRFIALRPGQVWENTAG</sequence>
<dbReference type="Proteomes" id="UP000294360">
    <property type="component" value="Chromosome"/>
</dbReference>
<organism evidence="3 4">
    <name type="scientific">Methylocella tundrae</name>
    <dbReference type="NCBI Taxonomy" id="227605"/>
    <lineage>
        <taxon>Bacteria</taxon>
        <taxon>Pseudomonadati</taxon>
        <taxon>Pseudomonadota</taxon>
        <taxon>Alphaproteobacteria</taxon>
        <taxon>Hyphomicrobiales</taxon>
        <taxon>Beijerinckiaceae</taxon>
        <taxon>Methylocella</taxon>
    </lineage>
</organism>
<proteinExistence type="predicted"/>
<reference evidence="3 4" key="1">
    <citation type="submission" date="2019-03" db="EMBL/GenBank/DDBJ databases">
        <authorList>
            <person name="Kox A.R. M."/>
        </authorList>
    </citation>
    <scope>NUCLEOTIDE SEQUENCE [LARGE SCALE GENOMIC DNA]</scope>
    <source>
        <strain evidence="3">MTUNDRAET4 annotated genome</strain>
    </source>
</reference>
<dbReference type="Pfam" id="PF12706">
    <property type="entry name" value="Lactamase_B_2"/>
    <property type="match status" value="1"/>
</dbReference>
<feature type="region of interest" description="Disordered" evidence="1">
    <location>
        <begin position="1"/>
        <end position="27"/>
    </location>
</feature>
<gene>
    <name evidence="3" type="ORF">MTUNDRAET4_3724</name>
</gene>
<evidence type="ECO:0000313" key="4">
    <source>
        <dbReference type="Proteomes" id="UP000294360"/>
    </source>
</evidence>
<name>A0A4U8Z4Z6_METTU</name>
<evidence type="ECO:0000259" key="2">
    <source>
        <dbReference type="SMART" id="SM00849"/>
    </source>
</evidence>